<dbReference type="InterPro" id="IPR057059">
    <property type="entry name" value="LTI65/LTI78_PGEED"/>
</dbReference>
<feature type="compositionally biased region" description="Basic and acidic residues" evidence="1">
    <location>
        <begin position="113"/>
        <end position="127"/>
    </location>
</feature>
<feature type="compositionally biased region" description="Basic and acidic residues" evidence="1">
    <location>
        <begin position="625"/>
        <end position="640"/>
    </location>
</feature>
<dbReference type="InterPro" id="IPR037491">
    <property type="entry name" value="LTI78/LTI65"/>
</dbReference>
<dbReference type="InterPro" id="IPR056605">
    <property type="entry name" value="LTI65_LTI78_N"/>
</dbReference>
<feature type="compositionally biased region" description="Polar residues" evidence="1">
    <location>
        <begin position="459"/>
        <end position="473"/>
    </location>
</feature>
<feature type="compositionally biased region" description="Polar residues" evidence="1">
    <location>
        <begin position="354"/>
        <end position="374"/>
    </location>
</feature>
<feature type="compositionally biased region" description="Basic and acidic residues" evidence="1">
    <location>
        <begin position="319"/>
        <end position="329"/>
    </location>
</feature>
<feature type="compositionally biased region" description="Basic and acidic residues" evidence="1">
    <location>
        <begin position="563"/>
        <end position="572"/>
    </location>
</feature>
<evidence type="ECO:0000259" key="3">
    <source>
        <dbReference type="Pfam" id="PF23402"/>
    </source>
</evidence>
<comment type="caution">
    <text evidence="5">The sequence shown here is derived from an EMBL/GenBank/DDBJ whole genome shotgun (WGS) entry which is preliminary data.</text>
</comment>
<feature type="region of interest" description="Disordered" evidence="1">
    <location>
        <begin position="1"/>
        <end position="386"/>
    </location>
</feature>
<dbReference type="Proteomes" id="UP001604336">
    <property type="component" value="Unassembled WGS sequence"/>
</dbReference>
<feature type="region of interest" description="Disordered" evidence="1">
    <location>
        <begin position="412"/>
        <end position="484"/>
    </location>
</feature>
<feature type="compositionally biased region" description="Polar residues" evidence="1">
    <location>
        <begin position="278"/>
        <end position="288"/>
    </location>
</feature>
<feature type="compositionally biased region" description="Basic and acidic residues" evidence="1">
    <location>
        <begin position="32"/>
        <end position="59"/>
    </location>
</feature>
<dbReference type="Pfam" id="PF23399">
    <property type="entry name" value="LTI65_PGEED"/>
    <property type="match status" value="1"/>
</dbReference>
<sequence>MESELNRQGGQHGYEEEPRTAGLHSAVEGEGEGEHLQGEKKSVLTKVKDRAKKIRDTIKKHSYGNNPEEEEEDEETVDDPQVQGAPTHESSVIKNVDLGQGITPGQTGVNLEKPTDKPEDRFNKNIRSEGFPRPSAPSGIRDEAITRTPAPGGTRDEAITRPSAPSGIRDEAITRPPGPGGTQDEAVTRPPGPGGTQDDVGRATAMETDEAVTRPSAPEKMRDDMGRATARETTQTAYGEVADSPVMGREEANVGQARVKNGQPMELEEDPDSPKNLPGTSPPSNHQSKVVDPTGTGGKEADVAPLVHQFDKMNVNDQTDPKSKPESEQRLYTGSPDQFAPQPTPTKDLEGRNSQKPASEPTPESNTIRTSTDPSKTEDVPSDTVTGKLSYATSAITGNAISAKNMVATKLGYGGQEEGRDSQKPASESTKPVSETASEHVHNVGGHEEGRNSQKHASESTPESNTIRTSTDPSKTEDVPSDTVTGKLSYATSAITGNAISAKNMVATKLGYGGQEEGRDSQKPASESTKPVSETASEYVQNVAPTVTEKLAPVNQKVQGSGTRDEGGDRAVDVGNEGVAKGTDKGVSVKDYLAEKFRPGDEDKELSEAISGSLHKKKGETGGTEEGKPMGKVTESEQLARRLGTGAENKREGEDALSAGKESSGTGMVDRIKGAVGSWLGKSDGLQTAEDSLGQAYVSDTTERGKEVSGQQRQ</sequence>
<feature type="domain" description="LTI65/LTI78 NYQTKV repeat" evidence="3">
    <location>
        <begin position="259"/>
        <end position="318"/>
    </location>
</feature>
<dbReference type="Pfam" id="PF23402">
    <property type="entry name" value="LTI65_LTI78_NYQTKV"/>
    <property type="match status" value="1"/>
</dbReference>
<dbReference type="EMBL" id="JBFOLK010000003">
    <property type="protein sequence ID" value="KAL2527291.1"/>
    <property type="molecule type" value="Genomic_DNA"/>
</dbReference>
<dbReference type="InterPro" id="IPR012418">
    <property type="entry name" value="CAP160"/>
</dbReference>
<dbReference type="PANTHER" id="PTHR33836:SF1">
    <property type="entry name" value="LOW-TEMPERATURE-INDUCED 65 KDA PROTEIN-RELATED"/>
    <property type="match status" value="1"/>
</dbReference>
<feature type="compositionally biased region" description="Acidic residues" evidence="1">
    <location>
        <begin position="67"/>
        <end position="78"/>
    </location>
</feature>
<evidence type="ECO:0000259" key="2">
    <source>
        <dbReference type="Pfam" id="PF23399"/>
    </source>
</evidence>
<feature type="domain" description="LTI65/LTI78 N-terminal" evidence="4">
    <location>
        <begin position="38"/>
        <end position="94"/>
    </location>
</feature>
<protein>
    <submittedName>
        <fullName evidence="5">Low-temperature-induced 65 kDa protein</fullName>
    </submittedName>
</protein>
<keyword evidence="6" id="KW-1185">Reference proteome</keyword>
<gene>
    <name evidence="5" type="ORF">Adt_12345</name>
</gene>
<accession>A0ABD1UQG4</accession>
<feature type="region of interest" description="Disordered" evidence="1">
    <location>
        <begin position="691"/>
        <end position="714"/>
    </location>
</feature>
<feature type="compositionally biased region" description="Polar residues" evidence="1">
    <location>
        <begin position="523"/>
        <end position="545"/>
    </location>
</feature>
<organism evidence="5 6">
    <name type="scientific">Abeliophyllum distichum</name>
    <dbReference type="NCBI Taxonomy" id="126358"/>
    <lineage>
        <taxon>Eukaryota</taxon>
        <taxon>Viridiplantae</taxon>
        <taxon>Streptophyta</taxon>
        <taxon>Embryophyta</taxon>
        <taxon>Tracheophyta</taxon>
        <taxon>Spermatophyta</taxon>
        <taxon>Magnoliopsida</taxon>
        <taxon>eudicotyledons</taxon>
        <taxon>Gunneridae</taxon>
        <taxon>Pentapetalae</taxon>
        <taxon>asterids</taxon>
        <taxon>lamiids</taxon>
        <taxon>Lamiales</taxon>
        <taxon>Oleaceae</taxon>
        <taxon>Forsythieae</taxon>
        <taxon>Abeliophyllum</taxon>
    </lineage>
</organism>
<dbReference type="InterPro" id="IPR057058">
    <property type="entry name" value="LTI65_LTI78_NYQTKV"/>
</dbReference>
<proteinExistence type="predicted"/>
<feature type="domain" description="LTI65/LTI78 PGEED repeat" evidence="2">
    <location>
        <begin position="584"/>
        <end position="614"/>
    </location>
</feature>
<feature type="region of interest" description="Disordered" evidence="1">
    <location>
        <begin position="511"/>
        <end position="583"/>
    </location>
</feature>
<feature type="compositionally biased region" description="Basic and acidic residues" evidence="1">
    <location>
        <begin position="437"/>
        <end position="458"/>
    </location>
</feature>
<name>A0ABD1UQG4_9LAMI</name>
<evidence type="ECO:0000259" key="4">
    <source>
        <dbReference type="Pfam" id="PF23403"/>
    </source>
</evidence>
<evidence type="ECO:0000313" key="6">
    <source>
        <dbReference type="Proteomes" id="UP001604336"/>
    </source>
</evidence>
<feature type="compositionally biased region" description="Polar residues" evidence="1">
    <location>
        <begin position="424"/>
        <end position="436"/>
    </location>
</feature>
<dbReference type="Pfam" id="PF23403">
    <property type="entry name" value="LTI65_LTI78_N"/>
    <property type="match status" value="1"/>
</dbReference>
<feature type="compositionally biased region" description="Basic and acidic residues" evidence="1">
    <location>
        <begin position="217"/>
        <end position="230"/>
    </location>
</feature>
<feature type="region of interest" description="Disordered" evidence="1">
    <location>
        <begin position="598"/>
        <end position="669"/>
    </location>
</feature>
<dbReference type="AlphaFoldDB" id="A0ABD1UQG4"/>
<reference evidence="6" key="1">
    <citation type="submission" date="2024-07" db="EMBL/GenBank/DDBJ databases">
        <title>Two chromosome-level genome assemblies of Korean endemic species Abeliophyllum distichum and Forsythia ovata (Oleaceae).</title>
        <authorList>
            <person name="Jang H."/>
        </authorList>
    </citation>
    <scope>NUCLEOTIDE SEQUENCE [LARGE SCALE GENOMIC DNA]</scope>
</reference>
<dbReference type="Pfam" id="PF07918">
    <property type="entry name" value="CAP160"/>
    <property type="match status" value="2"/>
</dbReference>
<evidence type="ECO:0000256" key="1">
    <source>
        <dbReference type="SAM" id="MobiDB-lite"/>
    </source>
</evidence>
<dbReference type="PANTHER" id="PTHR33836">
    <property type="entry name" value="LOW-TEMPERATURE-INDUCED 65 KDA PROTEIN-RELATED"/>
    <property type="match status" value="1"/>
</dbReference>
<evidence type="ECO:0000313" key="5">
    <source>
        <dbReference type="EMBL" id="KAL2527291.1"/>
    </source>
</evidence>